<evidence type="ECO:0000313" key="4">
    <source>
        <dbReference type="Proteomes" id="UP000095395"/>
    </source>
</evidence>
<evidence type="ECO:0000259" key="1">
    <source>
        <dbReference type="Pfam" id="PF00483"/>
    </source>
</evidence>
<dbReference type="SUPFAM" id="SSF53448">
    <property type="entry name" value="Nucleotide-diphospho-sugar transferases"/>
    <property type="match status" value="1"/>
</dbReference>
<evidence type="ECO:0000313" key="3">
    <source>
        <dbReference type="EMBL" id="CUN67590.1"/>
    </source>
</evidence>
<dbReference type="GO" id="GO:0009298">
    <property type="term" value="P:GDP-mannose biosynthetic process"/>
    <property type="evidence" value="ECO:0007669"/>
    <property type="project" value="TreeGrafter"/>
</dbReference>
<evidence type="ECO:0000259" key="2">
    <source>
        <dbReference type="Pfam" id="PF07883"/>
    </source>
</evidence>
<sequence>MYIVLLSGGSGKRLWPLSNDSYSKQYIKLMNHDDAANDEKCSMLQRVFGQLATAGLSDNTIVCASDAQVELIESQLDGKAEVAVEPMRRDTFPAVMLSCAYLLSKKGAKEDDVVAFLPVDPYTTIEFFNRIKKLGDYIEKAGDTIGLLGGVPTYPSTKYGYIVPQKGDAELLHVEGFREKPDEATAEKLVNDGALWNCGVFCFKLSMAAQWIGKYGVTTDYDEMVTDYEKLPKKSFDYEVLEHWKNIVAIKYDDIWKDLGTWNTLTEEMRENSIGDVTWDGTSENSHAINVLGIPMVVMGAKNLVIAASHDGILIADKHQSSYIKDCLSEIADESKYEERRWGTIKTIDNDEDDGTKSITKRIKVVEGKETPYHKHMKHTETITVLSGMGKLKLEGTEVDLLAGSTVSIAAGKAHSIKAIGSDLRCIEVCLGEANDDEVIVEKDVVSK</sequence>
<reference evidence="3 4" key="1">
    <citation type="submission" date="2015-09" db="EMBL/GenBank/DDBJ databases">
        <authorList>
            <consortium name="Pathogen Informatics"/>
        </authorList>
    </citation>
    <scope>NUCLEOTIDE SEQUENCE [LARGE SCALE GENOMIC DNA]</scope>
    <source>
        <strain evidence="3 4">2789STDY5608835</strain>
    </source>
</reference>
<proteinExistence type="predicted"/>
<dbReference type="InterPro" id="IPR011051">
    <property type="entry name" value="RmlC_Cupin_sf"/>
</dbReference>
<protein>
    <submittedName>
        <fullName evidence="3">Alginate biosynthesis protein AlgA</fullName>
    </submittedName>
</protein>
<dbReference type="InterPro" id="IPR014710">
    <property type="entry name" value="RmlC-like_jellyroll"/>
</dbReference>
<dbReference type="InterPro" id="IPR005835">
    <property type="entry name" value="NTP_transferase_dom"/>
</dbReference>
<feature type="domain" description="Cupin type-2" evidence="2">
    <location>
        <begin position="364"/>
        <end position="428"/>
    </location>
</feature>
<dbReference type="Pfam" id="PF07883">
    <property type="entry name" value="Cupin_2"/>
    <property type="match status" value="1"/>
</dbReference>
<dbReference type="PANTHER" id="PTHR46390:SF1">
    <property type="entry name" value="MANNOSE-1-PHOSPHATE GUANYLYLTRANSFERASE"/>
    <property type="match status" value="1"/>
</dbReference>
<dbReference type="Pfam" id="PF00483">
    <property type="entry name" value="NTP_transferase"/>
    <property type="match status" value="1"/>
</dbReference>
<dbReference type="GO" id="GO:0004475">
    <property type="term" value="F:mannose-1-phosphate guanylyltransferase (GTP) activity"/>
    <property type="evidence" value="ECO:0007669"/>
    <property type="project" value="TreeGrafter"/>
</dbReference>
<dbReference type="InterPro" id="IPR013096">
    <property type="entry name" value="Cupin_2"/>
</dbReference>
<feature type="domain" description="Nucleotidyl transferase" evidence="1">
    <location>
        <begin position="4"/>
        <end position="270"/>
    </location>
</feature>
<dbReference type="SUPFAM" id="SSF51182">
    <property type="entry name" value="RmlC-like cupins"/>
    <property type="match status" value="1"/>
</dbReference>
<gene>
    <name evidence="3" type="primary">algA</name>
    <name evidence="3" type="ORF">ERS852392_01060</name>
</gene>
<dbReference type="Gene3D" id="3.90.550.10">
    <property type="entry name" value="Spore Coat Polysaccharide Biosynthesis Protein SpsA, Chain A"/>
    <property type="match status" value="1"/>
</dbReference>
<dbReference type="InterPro" id="IPR029044">
    <property type="entry name" value="Nucleotide-diphossugar_trans"/>
</dbReference>
<dbReference type="Gene3D" id="2.60.120.10">
    <property type="entry name" value="Jelly Rolls"/>
    <property type="match status" value="1"/>
</dbReference>
<dbReference type="RefSeq" id="WP_055301660.1">
    <property type="nucleotide sequence ID" value="NZ_CYYR01000005.1"/>
</dbReference>
<dbReference type="Proteomes" id="UP000095395">
    <property type="component" value="Unassembled WGS sequence"/>
</dbReference>
<name>A0A173YVM4_9FIRM</name>
<dbReference type="InterPro" id="IPR051161">
    <property type="entry name" value="Mannose-6P_isomerase_type2"/>
</dbReference>
<dbReference type="EMBL" id="CYYR01000005">
    <property type="protein sequence ID" value="CUN67590.1"/>
    <property type="molecule type" value="Genomic_DNA"/>
</dbReference>
<accession>A0A173YVM4</accession>
<dbReference type="PANTHER" id="PTHR46390">
    <property type="entry name" value="MANNOSE-1-PHOSPHATE GUANYLYLTRANSFERASE"/>
    <property type="match status" value="1"/>
</dbReference>
<organism evidence="3 4">
    <name type="scientific">Roseburia inulinivorans</name>
    <dbReference type="NCBI Taxonomy" id="360807"/>
    <lineage>
        <taxon>Bacteria</taxon>
        <taxon>Bacillati</taxon>
        <taxon>Bacillota</taxon>
        <taxon>Clostridia</taxon>
        <taxon>Lachnospirales</taxon>
        <taxon>Lachnospiraceae</taxon>
        <taxon>Roseburia</taxon>
    </lineage>
</organism>
<dbReference type="AlphaFoldDB" id="A0A173YVM4"/>